<dbReference type="AlphaFoldDB" id="A0A2W1MWU9"/>
<feature type="compositionally biased region" description="Gly residues" evidence="1">
    <location>
        <begin position="354"/>
        <end position="379"/>
    </location>
</feature>
<reference evidence="2 3" key="1">
    <citation type="submission" date="2018-06" db="EMBL/GenBank/DDBJ databases">
        <title>The draft genome sequence of Crocinitomix sp. SM1701.</title>
        <authorList>
            <person name="Zhang X."/>
        </authorList>
    </citation>
    <scope>NUCLEOTIDE SEQUENCE [LARGE SCALE GENOMIC DNA]</scope>
    <source>
        <strain evidence="2 3">SM1701</strain>
    </source>
</reference>
<dbReference type="EMBL" id="QKSB01000007">
    <property type="protein sequence ID" value="PZE16599.1"/>
    <property type="molecule type" value="Genomic_DNA"/>
</dbReference>
<sequence length="429" mass="46325">MKHLLLLAITCMQMVVFSQENQNIQFSKIETGSYAVFKTISKGYEKYVFEQAKKNWPVELFKEGDVYPKILVKRVGIIDEFYTADLPSYPAYYLTKASTTVVTVIDKKIYYYTWTASKGAVITYILTNGKVGSYIAEKEQLDNYRRAIKSKQSGSRDERKELNAAIAAKEAEENTLKGKSIKAIKVKLIDPNIDAGMFSIIPIGMEVTLTNGKVLKTKNLGGKTPYTDFESSTTGGNFAGGDFKVDNDTRNIPGDKITLKVWSKYNSSISAKLEHPLNYRNNAYYNFQGNGGAHGRSGARGGLGKDGKSVNITAEKMTINGNNVTKITIRDVSYRVLYEAKINIENTVTINAKGGNGGSGDSGFGRGNGAAGGDGGNGGQVSVSGSGASQIKMIIQVQGGNGGAGGKREESYNKDGRNGTRGANGTSNK</sequence>
<proteinExistence type="predicted"/>
<feature type="region of interest" description="Disordered" evidence="1">
    <location>
        <begin position="397"/>
        <end position="429"/>
    </location>
</feature>
<feature type="compositionally biased region" description="Basic and acidic residues" evidence="1">
    <location>
        <begin position="406"/>
        <end position="418"/>
    </location>
</feature>
<organism evidence="2 3">
    <name type="scientific">Putridiphycobacter roseus</name>
    <dbReference type="NCBI Taxonomy" id="2219161"/>
    <lineage>
        <taxon>Bacteria</taxon>
        <taxon>Pseudomonadati</taxon>
        <taxon>Bacteroidota</taxon>
        <taxon>Flavobacteriia</taxon>
        <taxon>Flavobacteriales</taxon>
        <taxon>Crocinitomicaceae</taxon>
        <taxon>Putridiphycobacter</taxon>
    </lineage>
</organism>
<dbReference type="Proteomes" id="UP000249248">
    <property type="component" value="Unassembled WGS sequence"/>
</dbReference>
<accession>A0A2W1MWU9</accession>
<feature type="region of interest" description="Disordered" evidence="1">
    <location>
        <begin position="350"/>
        <end position="385"/>
    </location>
</feature>
<keyword evidence="3" id="KW-1185">Reference proteome</keyword>
<gene>
    <name evidence="2" type="ORF">DNU06_12150</name>
</gene>
<name>A0A2W1MWU9_9FLAO</name>
<evidence type="ECO:0000256" key="1">
    <source>
        <dbReference type="SAM" id="MobiDB-lite"/>
    </source>
</evidence>
<evidence type="ECO:0000313" key="3">
    <source>
        <dbReference type="Proteomes" id="UP000249248"/>
    </source>
</evidence>
<comment type="caution">
    <text evidence="2">The sequence shown here is derived from an EMBL/GenBank/DDBJ whole genome shotgun (WGS) entry which is preliminary data.</text>
</comment>
<evidence type="ECO:0000313" key="2">
    <source>
        <dbReference type="EMBL" id="PZE16599.1"/>
    </source>
</evidence>
<dbReference type="RefSeq" id="WP_111063615.1">
    <property type="nucleotide sequence ID" value="NZ_QKSB01000007.1"/>
</dbReference>
<protein>
    <submittedName>
        <fullName evidence="2">Uncharacterized protein</fullName>
    </submittedName>
</protein>